<feature type="region of interest" description="Disordered" evidence="1">
    <location>
        <begin position="102"/>
        <end position="128"/>
    </location>
</feature>
<dbReference type="EMBL" id="JAGYWB010000006">
    <property type="protein sequence ID" value="KAI0519088.1"/>
    <property type="molecule type" value="Genomic_DNA"/>
</dbReference>
<comment type="caution">
    <text evidence="2">The sequence shown here is derived from an EMBL/GenBank/DDBJ whole genome shotgun (WGS) entry which is preliminary data.</text>
</comment>
<organism evidence="2 3">
    <name type="scientific">Dendrobium nobile</name>
    <name type="common">Orchid</name>
    <dbReference type="NCBI Taxonomy" id="94219"/>
    <lineage>
        <taxon>Eukaryota</taxon>
        <taxon>Viridiplantae</taxon>
        <taxon>Streptophyta</taxon>
        <taxon>Embryophyta</taxon>
        <taxon>Tracheophyta</taxon>
        <taxon>Spermatophyta</taxon>
        <taxon>Magnoliopsida</taxon>
        <taxon>Liliopsida</taxon>
        <taxon>Asparagales</taxon>
        <taxon>Orchidaceae</taxon>
        <taxon>Epidendroideae</taxon>
        <taxon>Malaxideae</taxon>
        <taxon>Dendrobiinae</taxon>
        <taxon>Dendrobium</taxon>
    </lineage>
</organism>
<feature type="compositionally biased region" description="Basic and acidic residues" evidence="1">
    <location>
        <begin position="1"/>
        <end position="17"/>
    </location>
</feature>
<feature type="compositionally biased region" description="Polar residues" evidence="1">
    <location>
        <begin position="55"/>
        <end position="71"/>
    </location>
</feature>
<dbReference type="OrthoDB" id="1733797at2759"/>
<sequence length="141" mass="15593">MEGKKSFVDELFPRREVAQQANPDILSSIFPPRSTGGGKDSTHSDFSGTWRKQGEGNSRGSPGKNQSSGKKYSNPLYLCELPESCLMSSSVYYGGRDDFIPESSASNNSSSYFNCKKDKEDDSANTDVATRGDWWQGSLYY</sequence>
<protein>
    <submittedName>
        <fullName evidence="2">Uncharacterized protein</fullName>
    </submittedName>
</protein>
<name>A0A8T3BPV4_DENNO</name>
<dbReference type="AlphaFoldDB" id="A0A8T3BPV4"/>
<gene>
    <name evidence="2" type="ORF">KFK09_006528</name>
</gene>
<evidence type="ECO:0000313" key="3">
    <source>
        <dbReference type="Proteomes" id="UP000829196"/>
    </source>
</evidence>
<dbReference type="Proteomes" id="UP000829196">
    <property type="component" value="Unassembled WGS sequence"/>
</dbReference>
<dbReference type="PANTHER" id="PTHR33738:SF8">
    <property type="entry name" value="OS05G0454500 PROTEIN"/>
    <property type="match status" value="1"/>
</dbReference>
<accession>A0A8T3BPV4</accession>
<evidence type="ECO:0000256" key="1">
    <source>
        <dbReference type="SAM" id="MobiDB-lite"/>
    </source>
</evidence>
<proteinExistence type="predicted"/>
<dbReference type="PANTHER" id="PTHR33738">
    <property type="entry name" value="EMB|CAB82975.1"/>
    <property type="match status" value="1"/>
</dbReference>
<keyword evidence="3" id="KW-1185">Reference proteome</keyword>
<evidence type="ECO:0000313" key="2">
    <source>
        <dbReference type="EMBL" id="KAI0519088.1"/>
    </source>
</evidence>
<feature type="region of interest" description="Disordered" evidence="1">
    <location>
        <begin position="1"/>
        <end position="72"/>
    </location>
</feature>
<reference evidence="2" key="1">
    <citation type="journal article" date="2022" name="Front. Genet.">
        <title>Chromosome-Scale Assembly of the Dendrobium nobile Genome Provides Insights Into the Molecular Mechanism of the Biosynthesis of the Medicinal Active Ingredient of Dendrobium.</title>
        <authorList>
            <person name="Xu Q."/>
            <person name="Niu S.-C."/>
            <person name="Li K.-L."/>
            <person name="Zheng P.-J."/>
            <person name="Zhang X.-J."/>
            <person name="Jia Y."/>
            <person name="Liu Y."/>
            <person name="Niu Y.-X."/>
            <person name="Yu L.-H."/>
            <person name="Chen D.-F."/>
            <person name="Zhang G.-Q."/>
        </authorList>
    </citation>
    <scope>NUCLEOTIDE SEQUENCE</scope>
    <source>
        <tissue evidence="2">Leaf</tissue>
    </source>
</reference>